<evidence type="ECO:0000256" key="1">
    <source>
        <dbReference type="SAM" id="MobiDB-lite"/>
    </source>
</evidence>
<feature type="compositionally biased region" description="Basic residues" evidence="1">
    <location>
        <begin position="69"/>
        <end position="80"/>
    </location>
</feature>
<organism evidence="2 3">
    <name type="scientific">Centaurea solstitialis</name>
    <name type="common">yellow star-thistle</name>
    <dbReference type="NCBI Taxonomy" id="347529"/>
    <lineage>
        <taxon>Eukaryota</taxon>
        <taxon>Viridiplantae</taxon>
        <taxon>Streptophyta</taxon>
        <taxon>Embryophyta</taxon>
        <taxon>Tracheophyta</taxon>
        <taxon>Spermatophyta</taxon>
        <taxon>Magnoliopsida</taxon>
        <taxon>eudicotyledons</taxon>
        <taxon>Gunneridae</taxon>
        <taxon>Pentapetalae</taxon>
        <taxon>asterids</taxon>
        <taxon>campanulids</taxon>
        <taxon>Asterales</taxon>
        <taxon>Asteraceae</taxon>
        <taxon>Carduoideae</taxon>
        <taxon>Cardueae</taxon>
        <taxon>Centaureinae</taxon>
        <taxon>Centaurea</taxon>
    </lineage>
</organism>
<dbReference type="EMBL" id="JARYMX010000007">
    <property type="protein sequence ID" value="KAJ9541647.1"/>
    <property type="molecule type" value="Genomic_DNA"/>
</dbReference>
<feature type="region of interest" description="Disordered" evidence="1">
    <location>
        <begin position="69"/>
        <end position="143"/>
    </location>
</feature>
<proteinExistence type="predicted"/>
<feature type="compositionally biased region" description="Basic and acidic residues" evidence="1">
    <location>
        <begin position="1"/>
        <end position="14"/>
    </location>
</feature>
<name>A0AA38SYQ4_9ASTR</name>
<evidence type="ECO:0000313" key="3">
    <source>
        <dbReference type="Proteomes" id="UP001172457"/>
    </source>
</evidence>
<reference evidence="2" key="1">
    <citation type="submission" date="2023-03" db="EMBL/GenBank/DDBJ databases">
        <title>Chromosome-scale reference genome and RAD-based genetic map of yellow starthistle (Centaurea solstitialis) reveal putative structural variation and QTLs associated with invader traits.</title>
        <authorList>
            <person name="Reatini B."/>
            <person name="Cang F.A."/>
            <person name="Jiang Q."/>
            <person name="Mckibben M.T.W."/>
            <person name="Barker M.S."/>
            <person name="Rieseberg L.H."/>
            <person name="Dlugosch K.M."/>
        </authorList>
    </citation>
    <scope>NUCLEOTIDE SEQUENCE</scope>
    <source>
        <strain evidence="2">CAN-66</strain>
        <tissue evidence="2">Leaf</tissue>
    </source>
</reference>
<feature type="compositionally biased region" description="Basic residues" evidence="1">
    <location>
        <begin position="15"/>
        <end position="33"/>
    </location>
</feature>
<dbReference type="AlphaFoldDB" id="A0AA38SYQ4"/>
<gene>
    <name evidence="2" type="ORF">OSB04_028153</name>
</gene>
<feature type="compositionally biased region" description="Low complexity" evidence="1">
    <location>
        <begin position="81"/>
        <end position="102"/>
    </location>
</feature>
<evidence type="ECO:0000313" key="2">
    <source>
        <dbReference type="EMBL" id="KAJ9541647.1"/>
    </source>
</evidence>
<protein>
    <submittedName>
        <fullName evidence="2">Uncharacterized protein</fullName>
    </submittedName>
</protein>
<feature type="region of interest" description="Disordered" evidence="1">
    <location>
        <begin position="1"/>
        <end position="44"/>
    </location>
</feature>
<dbReference type="Proteomes" id="UP001172457">
    <property type="component" value="Chromosome 7"/>
</dbReference>
<feature type="compositionally biased region" description="Pro residues" evidence="1">
    <location>
        <begin position="103"/>
        <end position="117"/>
    </location>
</feature>
<feature type="compositionally biased region" description="Polar residues" evidence="1">
    <location>
        <begin position="123"/>
        <end position="143"/>
    </location>
</feature>
<keyword evidence="3" id="KW-1185">Reference proteome</keyword>
<accession>A0AA38SYQ4</accession>
<sequence length="143" mass="15449">MNVDSQRVKLEDFKKKAKQRRLPGRPTVKRKRDASKMDLQGKTRIPKTGVVLRCSLCKETGHNKLTCWKKGKSKTSKGKTKGSTVVPPTDSSVVPPVSTDPATEPPPVSPTEPPPVSTDPATRATTSLSRASNNTTILSNAIC</sequence>
<comment type="caution">
    <text evidence="2">The sequence shown here is derived from an EMBL/GenBank/DDBJ whole genome shotgun (WGS) entry which is preliminary data.</text>
</comment>